<sequence length="1208" mass="139267">MKLVRNIPKSIQPYLDEIAQCLWSKNASIMIGAGFSMNAKAMFDNAKRFPSWQDLGNVFYEKVRGEKIAEAKYNFFDPLKLAYEVESNFGRPVLDNILRTSIPDGDYKPSELHHSLLSLPWTDVFTTNYDTLLERAAESVNERNYKVVVHKDNLVHSTPPRIVKLHGCFSASTPLIISEEDYRTYPQKFAPFVNTVQQTLLENTLCLIGFSGDDPNFLKWIGWIRDNLGSQNSPKIYLIGVLNLSTSQEKALSQYNITCVDMSACKSVGEKDHQAGIDAFIRYCEQRKESETQRGWKLSSELTCSRFNSTKPPKDNEVEEEITQLISLWKNERLSYPNWLVVPSNLRHKLWNYTSNWSSILDKKTRISTPLLKEFVYEFLWRKEKSLLPIFDNEVESIKLAISSLFSTDSTSDGGTIYIALALLRYYREEGKSDEWYSLFNKLEAKYSGQHYQDYLIYERALFLLIDNKNVALMDLLSTWVSGNSSAIWMYRKASILAEINKLTDSQDILEQALIKTRRKINAGTVIIDYANVSLESYILVLLNNVNYALSIKARDWNRGLKPEYLERLEELRQFQCSPLEEKQYLELEIKHNPTPFKQVTVTNGFDLGTQQTTQFYFHGNEEVLNAFRLLRFFEDASLPFSLPHLNIGVNGANSAIERVSSIAPYWSMTTMLRTRNKKSSELIFTRESLSQFESSFIDNIAKRYIKLLSSYLNEENSMYEYGLVLPEVLSRLCCRATLPVKDEIAGLLLQIYSNKNPHNRLESLDKLVKRLMDSFSHNELFNRIGIITEISFYTISNDESKMQHLIYPNPFDFILGLSCSNITSRNNDVSVSNDIVKAFLLVLESENKEDRRNAISTLLTLNDLGLLNKNQVKSFLAKLLSDKDIFGLPQHTNYYKSAFLEIYSGNTKFESNFREYLSALSPLVQKNADDPSSFTLSGRADQFTKELIISSKKIKFTNDELHQYALKLIGWWQADKVIFEEYASDSDIRREMVDRFSLFVESLNVVIIQNKLAGYETVIQDIIFELKSLGLNYLSLKAFSVQYLSTDVEEFINELDESLSSFKKELVIDALYAINHILCKDDNLDFRFIDAFSTFIKYSRGLYLSYAFEVVINILNEKGIFFNSQFENSVLKSLDRTLTGFDLLDFEENLSLQTKAAKLASVLSLYYIANSKDLPAVIRLWAEHCNSQEEFAEIRNQWKDCESIFNK</sequence>
<dbReference type="InterPro" id="IPR029035">
    <property type="entry name" value="DHS-like_NAD/FAD-binding_dom"/>
</dbReference>
<protein>
    <submittedName>
        <fullName evidence="1">Uncharacterized protein</fullName>
    </submittedName>
</protein>
<name>A0A1Y6MIJ4_9GAMM</name>
<evidence type="ECO:0000313" key="2">
    <source>
        <dbReference type="Proteomes" id="UP000195719"/>
    </source>
</evidence>
<proteinExistence type="predicted"/>
<reference evidence="2" key="1">
    <citation type="submission" date="2017-06" db="EMBL/GenBank/DDBJ databases">
        <authorList>
            <person name="Rodrigo-Torres L."/>
            <person name="Arahal R.D."/>
            <person name="Lucena T."/>
        </authorList>
    </citation>
    <scope>NUCLEOTIDE SEQUENCE [LARGE SCALE GENOMIC DNA]</scope>
    <source>
        <strain evidence="2">CECT 9192</strain>
    </source>
</reference>
<organism evidence="1 2">
    <name type="scientific">Photobacterium andalusiense</name>
    <dbReference type="NCBI Taxonomy" id="2204296"/>
    <lineage>
        <taxon>Bacteria</taxon>
        <taxon>Pseudomonadati</taxon>
        <taxon>Pseudomonadota</taxon>
        <taxon>Gammaproteobacteria</taxon>
        <taxon>Vibrionales</taxon>
        <taxon>Vibrionaceae</taxon>
        <taxon>Photobacterium</taxon>
    </lineage>
</organism>
<keyword evidence="2" id="KW-1185">Reference proteome</keyword>
<gene>
    <name evidence="1" type="ORF">PAND9192_01679</name>
</gene>
<dbReference type="NCBIfam" id="NF041819">
    <property type="entry name" value="Dsr2"/>
    <property type="match status" value="1"/>
</dbReference>
<evidence type="ECO:0000313" key="1">
    <source>
        <dbReference type="EMBL" id="SMY35011.1"/>
    </source>
</evidence>
<accession>A0A1Y6MIJ4</accession>
<dbReference type="SUPFAM" id="SSF52467">
    <property type="entry name" value="DHS-like NAD/FAD-binding domain"/>
    <property type="match status" value="1"/>
</dbReference>
<dbReference type="Pfam" id="PF13289">
    <property type="entry name" value="SIR2_2"/>
    <property type="match status" value="1"/>
</dbReference>
<dbReference type="AlphaFoldDB" id="A0A1Y6MIJ4"/>
<dbReference type="RefSeq" id="WP_087853375.1">
    <property type="nucleotide sequence ID" value="NZ_FYAJ01000002.1"/>
</dbReference>
<dbReference type="EMBL" id="FYAJ01000002">
    <property type="protein sequence ID" value="SMY35011.1"/>
    <property type="molecule type" value="Genomic_DNA"/>
</dbReference>
<dbReference type="Proteomes" id="UP000195719">
    <property type="component" value="Unassembled WGS sequence"/>
</dbReference>